<keyword evidence="13" id="KW-0496">Mitochondrion</keyword>
<evidence type="ECO:0000313" key="18">
    <source>
        <dbReference type="Ensembl" id="ENSOANP00000038398.1"/>
    </source>
</evidence>
<reference evidence="18" key="2">
    <citation type="submission" date="2025-08" db="UniProtKB">
        <authorList>
            <consortium name="Ensembl"/>
        </authorList>
    </citation>
    <scope>IDENTIFICATION</scope>
    <source>
        <strain evidence="18">Glennie</strain>
    </source>
</reference>
<evidence type="ECO:0000256" key="2">
    <source>
        <dbReference type="ARBA" id="ARBA00004434"/>
    </source>
</evidence>
<keyword evidence="11" id="KW-1133">Transmembrane helix</keyword>
<evidence type="ECO:0000256" key="8">
    <source>
        <dbReference type="ARBA" id="ARBA00022692"/>
    </source>
</evidence>
<protein>
    <recommendedName>
        <fullName evidence="5">NADH dehydrogenase [ubiquinone] 1 alpha subcomplex subunit 3</fullName>
    </recommendedName>
    <alternativeName>
        <fullName evidence="15">Complex I-B9</fullName>
    </alternativeName>
    <alternativeName>
        <fullName evidence="16">NADH-ubiquinone oxidoreductase B9 subunit</fullName>
    </alternativeName>
</protein>
<keyword evidence="8" id="KW-0812">Transmembrane</keyword>
<comment type="similarity">
    <text evidence="3">Belongs to the complex I NDUFA3 subunit family.</text>
</comment>
<dbReference type="GO" id="GO:0005743">
    <property type="term" value="C:mitochondrial inner membrane"/>
    <property type="evidence" value="ECO:0007669"/>
    <property type="project" value="UniProtKB-SubCell"/>
</dbReference>
<dbReference type="InParanoid" id="A0A6I8NCC0"/>
<dbReference type="CDD" id="cd22902">
    <property type="entry name" value="NDUFA3"/>
    <property type="match status" value="1"/>
</dbReference>
<evidence type="ECO:0000256" key="4">
    <source>
        <dbReference type="ARBA" id="ARBA00011533"/>
    </source>
</evidence>
<name>A0A6I8NCC0_ORNAN</name>
<evidence type="ECO:0000256" key="7">
    <source>
        <dbReference type="ARBA" id="ARBA00022660"/>
    </source>
</evidence>
<dbReference type="PANTHER" id="PTHR15221:SF0">
    <property type="entry name" value="NADH DEHYDROGENASE [UBIQUINONE] 1 ALPHA SUBCOMPLEX SUBUNIT 3"/>
    <property type="match status" value="1"/>
</dbReference>
<dbReference type="GO" id="GO:0045271">
    <property type="term" value="C:respiratory chain complex I"/>
    <property type="evidence" value="ECO:0000318"/>
    <property type="project" value="GO_Central"/>
</dbReference>
<evidence type="ECO:0000256" key="1">
    <source>
        <dbReference type="ARBA" id="ARBA00003195"/>
    </source>
</evidence>
<evidence type="ECO:0000256" key="14">
    <source>
        <dbReference type="ARBA" id="ARBA00023136"/>
    </source>
</evidence>
<comment type="subunit">
    <text evidence="4">Complex I is composed of 45 different subunits.</text>
</comment>
<keyword evidence="7" id="KW-0679">Respiratory chain</keyword>
<dbReference type="Bgee" id="ENSOANG00000051230">
    <property type="expression patterns" value="Expressed in heart and 7 other cell types or tissues"/>
</dbReference>
<dbReference type="Pfam" id="PF14987">
    <property type="entry name" value="NADHdh_A3"/>
    <property type="match status" value="1"/>
</dbReference>
<evidence type="ECO:0000256" key="10">
    <source>
        <dbReference type="ARBA" id="ARBA00022982"/>
    </source>
</evidence>
<evidence type="ECO:0000256" key="6">
    <source>
        <dbReference type="ARBA" id="ARBA00022448"/>
    </source>
</evidence>
<comment type="subcellular location">
    <subcellularLocation>
        <location evidence="2">Mitochondrion inner membrane</location>
        <topology evidence="2">Single-pass membrane protein</topology>
    </subcellularLocation>
</comment>
<evidence type="ECO:0000313" key="19">
    <source>
        <dbReference type="Proteomes" id="UP000002279"/>
    </source>
</evidence>
<evidence type="ECO:0000256" key="16">
    <source>
        <dbReference type="ARBA" id="ARBA00032035"/>
    </source>
</evidence>
<keyword evidence="14" id="KW-0472">Membrane</keyword>
<dbReference type="AlphaFoldDB" id="A0A6I8NCC0"/>
<comment type="function">
    <text evidence="1">Accessory subunit of the mitochondrial membrane respiratory chain NADH dehydrogenase (Complex I), that is believed not to be involved in catalysis. Complex I functions in the transfer of electrons from NADH to the respiratory chain. The immediate electron acceptor for the enzyme is believed to be ubiquinone.</text>
</comment>
<evidence type="ECO:0000256" key="13">
    <source>
        <dbReference type="ARBA" id="ARBA00023128"/>
    </source>
</evidence>
<evidence type="ECO:0000256" key="17">
    <source>
        <dbReference type="SAM" id="MobiDB-lite"/>
    </source>
</evidence>
<evidence type="ECO:0000256" key="5">
    <source>
        <dbReference type="ARBA" id="ARBA00016391"/>
    </source>
</evidence>
<evidence type="ECO:0000256" key="3">
    <source>
        <dbReference type="ARBA" id="ARBA00008253"/>
    </source>
</evidence>
<evidence type="ECO:0000256" key="9">
    <source>
        <dbReference type="ARBA" id="ARBA00022792"/>
    </source>
</evidence>
<sequence>MLYCRQGEESSDLGPLAGKEVSGPDTGLRILPAFLQSPRGMQIRPPSPARPACAQARLPPSPAPPSPSRSLETLARERRGSRNYNSRPAPRRRGPCRGRGGGGDTAKMAARFANFLKESWAKEPVLTVSAVIGSLALVLPYLSPLTKYSGLMHDATPYNYPVPVRDDGNMPDVPSHPCDPQGPNLDWLKNM</sequence>
<keyword evidence="6" id="KW-0813">Transport</keyword>
<dbReference type="Ensembl" id="ENSOANT00000064357.1">
    <property type="protein sequence ID" value="ENSOANP00000038398.1"/>
    <property type="gene ID" value="ENSOANG00000051230.1"/>
</dbReference>
<reference evidence="18" key="3">
    <citation type="submission" date="2025-09" db="UniProtKB">
        <authorList>
            <consortium name="Ensembl"/>
        </authorList>
    </citation>
    <scope>IDENTIFICATION</scope>
    <source>
        <strain evidence="18">Glennie</strain>
    </source>
</reference>
<evidence type="ECO:0000256" key="12">
    <source>
        <dbReference type="ARBA" id="ARBA00022990"/>
    </source>
</evidence>
<evidence type="ECO:0000256" key="11">
    <source>
        <dbReference type="ARBA" id="ARBA00022989"/>
    </source>
</evidence>
<keyword evidence="19" id="KW-1185">Reference proteome</keyword>
<organism evidence="18 19">
    <name type="scientific">Ornithorhynchus anatinus</name>
    <name type="common">Duckbill platypus</name>
    <dbReference type="NCBI Taxonomy" id="9258"/>
    <lineage>
        <taxon>Eukaryota</taxon>
        <taxon>Metazoa</taxon>
        <taxon>Chordata</taxon>
        <taxon>Craniata</taxon>
        <taxon>Vertebrata</taxon>
        <taxon>Euteleostomi</taxon>
        <taxon>Mammalia</taxon>
        <taxon>Monotremata</taxon>
        <taxon>Ornithorhynchidae</taxon>
        <taxon>Ornithorhynchus</taxon>
    </lineage>
</organism>
<proteinExistence type="inferred from homology"/>
<evidence type="ECO:0000256" key="15">
    <source>
        <dbReference type="ARBA" id="ARBA00031425"/>
    </source>
</evidence>
<keyword evidence="10" id="KW-0249">Electron transport</keyword>
<reference evidence="18 19" key="1">
    <citation type="journal article" date="2008" name="Nature">
        <title>Genome analysis of the platypus reveals unique signatures of evolution.</title>
        <authorList>
            <person name="Warren W.C."/>
            <person name="Hillier L.W."/>
            <person name="Marshall Graves J.A."/>
            <person name="Birney E."/>
            <person name="Ponting C.P."/>
            <person name="Grutzner F."/>
            <person name="Belov K."/>
            <person name="Miller W."/>
            <person name="Clarke L."/>
            <person name="Chinwalla A.T."/>
            <person name="Yang S.P."/>
            <person name="Heger A."/>
            <person name="Locke D.P."/>
            <person name="Miethke P."/>
            <person name="Waters P.D."/>
            <person name="Veyrunes F."/>
            <person name="Fulton L."/>
            <person name="Fulton B."/>
            <person name="Graves T."/>
            <person name="Wallis J."/>
            <person name="Puente X.S."/>
            <person name="Lopez-Otin C."/>
            <person name="Ordonez G.R."/>
            <person name="Eichler E.E."/>
            <person name="Chen L."/>
            <person name="Cheng Z."/>
            <person name="Deakin J.E."/>
            <person name="Alsop A."/>
            <person name="Thompson K."/>
            <person name="Kirby P."/>
            <person name="Papenfuss A.T."/>
            <person name="Wakefield M.J."/>
            <person name="Olender T."/>
            <person name="Lancet D."/>
            <person name="Huttley G.A."/>
            <person name="Smit A.F."/>
            <person name="Pask A."/>
            <person name="Temple-Smith P."/>
            <person name="Batzer M.A."/>
            <person name="Walker J.A."/>
            <person name="Konkel M.K."/>
            <person name="Harris R.S."/>
            <person name="Whittington C.M."/>
            <person name="Wong E.S."/>
            <person name="Gemmell N.J."/>
            <person name="Buschiazzo E."/>
            <person name="Vargas Jentzsch I.M."/>
            <person name="Merkel A."/>
            <person name="Schmitz J."/>
            <person name="Zemann A."/>
            <person name="Churakov G."/>
            <person name="Kriegs J.O."/>
            <person name="Brosius J."/>
            <person name="Murchison E.P."/>
            <person name="Sachidanandam R."/>
            <person name="Smith C."/>
            <person name="Hannon G.J."/>
            <person name="Tsend-Ayush E."/>
            <person name="McMillan D."/>
            <person name="Attenborough R."/>
            <person name="Rens W."/>
            <person name="Ferguson-Smith M."/>
            <person name="Lefevre C.M."/>
            <person name="Sharp J.A."/>
            <person name="Nicholas K.R."/>
            <person name="Ray D.A."/>
            <person name="Kube M."/>
            <person name="Reinhardt R."/>
            <person name="Pringle T.H."/>
            <person name="Taylor J."/>
            <person name="Jones R.C."/>
            <person name="Nixon B."/>
            <person name="Dacheux J.L."/>
            <person name="Niwa H."/>
            <person name="Sekita Y."/>
            <person name="Huang X."/>
            <person name="Stark A."/>
            <person name="Kheradpour P."/>
            <person name="Kellis M."/>
            <person name="Flicek P."/>
            <person name="Chen Y."/>
            <person name="Webber C."/>
            <person name="Hardison R."/>
            <person name="Nelson J."/>
            <person name="Hallsworth-Pepin K."/>
            <person name="Delehaunty K."/>
            <person name="Markovic C."/>
            <person name="Minx P."/>
            <person name="Feng Y."/>
            <person name="Kremitzki C."/>
            <person name="Mitreva M."/>
            <person name="Glasscock J."/>
            <person name="Wylie T."/>
            <person name="Wohldmann P."/>
            <person name="Thiru P."/>
            <person name="Nhan M.N."/>
            <person name="Pohl C.S."/>
            <person name="Smith S.M."/>
            <person name="Hou S."/>
            <person name="Nefedov M."/>
            <person name="de Jong P.J."/>
            <person name="Renfree M.B."/>
            <person name="Mardis E.R."/>
            <person name="Wilson R.K."/>
        </authorList>
    </citation>
    <scope>NUCLEOTIDE SEQUENCE [LARGE SCALE GENOMIC DNA]</scope>
    <source>
        <strain evidence="18 19">Glennie</strain>
    </source>
</reference>
<gene>
    <name evidence="18" type="primary">NDUFA3</name>
</gene>
<dbReference type="PANTHER" id="PTHR15221">
    <property type="entry name" value="NADH DEHYDROGENASE [UBIQUINONE] 1 ALPHA SUBCOMPLEX SUBUNIT 3"/>
    <property type="match status" value="1"/>
</dbReference>
<dbReference type="InterPro" id="IPR026626">
    <property type="entry name" value="NDUFA3"/>
</dbReference>
<dbReference type="Proteomes" id="UP000002279">
    <property type="component" value="Chromosome 10"/>
</dbReference>
<accession>A0A6I8NCC0</accession>
<dbReference type="GeneTree" id="ENSGT00390000004322"/>
<feature type="region of interest" description="Disordered" evidence="17">
    <location>
        <begin position="1"/>
        <end position="104"/>
    </location>
</feature>
<keyword evidence="12" id="KW-0007">Acetylation</keyword>
<keyword evidence="9" id="KW-0999">Mitochondrion inner membrane</keyword>